<protein>
    <submittedName>
        <fullName evidence="4">Acyltransferase</fullName>
    </submittedName>
</protein>
<reference evidence="4 5" key="1">
    <citation type="submission" date="2020-08" db="EMBL/GenBank/DDBJ databases">
        <title>A Genomic Blueprint of the Chicken Gut Microbiome.</title>
        <authorList>
            <person name="Gilroy R."/>
            <person name="Ravi A."/>
            <person name="Getino M."/>
            <person name="Pursley I."/>
            <person name="Horton D.L."/>
            <person name="Alikhan N.-F."/>
            <person name="Baker D."/>
            <person name="Gharbi K."/>
            <person name="Hall N."/>
            <person name="Watson M."/>
            <person name="Adriaenssens E.M."/>
            <person name="Foster-Nyarko E."/>
            <person name="Jarju S."/>
            <person name="Secka A."/>
            <person name="Antonio M."/>
            <person name="Oren A."/>
            <person name="Chaudhuri R."/>
            <person name="La Ragione R.M."/>
            <person name="Hildebrand F."/>
            <person name="Pallen M.J."/>
        </authorList>
    </citation>
    <scope>NUCLEOTIDE SEQUENCE [LARGE SCALE GENOMIC DNA]</scope>
    <source>
        <strain evidence="4 5">Sa2CUA2</strain>
    </source>
</reference>
<evidence type="ECO:0000313" key="4">
    <source>
        <dbReference type="EMBL" id="MBD7978332.1"/>
    </source>
</evidence>
<feature type="transmembrane region" description="Helical" evidence="1">
    <location>
        <begin position="147"/>
        <end position="163"/>
    </location>
</feature>
<organism evidence="4 5">
    <name type="scientific">Serpens gallinarum</name>
    <dbReference type="NCBI Taxonomy" id="2763075"/>
    <lineage>
        <taxon>Bacteria</taxon>
        <taxon>Pseudomonadati</taxon>
        <taxon>Pseudomonadota</taxon>
        <taxon>Gammaproteobacteria</taxon>
        <taxon>Pseudomonadales</taxon>
        <taxon>Pseudomonadaceae</taxon>
        <taxon>Pseudomonas</taxon>
    </lineage>
</organism>
<feature type="transmembrane region" description="Helical" evidence="1">
    <location>
        <begin position="285"/>
        <end position="303"/>
    </location>
</feature>
<keyword evidence="5" id="KW-1185">Reference proteome</keyword>
<dbReference type="SUPFAM" id="SSF52266">
    <property type="entry name" value="SGNH hydrolase"/>
    <property type="match status" value="1"/>
</dbReference>
<feature type="domain" description="SGNH" evidence="3">
    <location>
        <begin position="415"/>
        <end position="621"/>
    </location>
</feature>
<dbReference type="Pfam" id="PF01757">
    <property type="entry name" value="Acyl_transf_3"/>
    <property type="match status" value="1"/>
</dbReference>
<keyword evidence="4" id="KW-0808">Transferase</keyword>
<keyword evidence="1" id="KW-1133">Transmembrane helix</keyword>
<dbReference type="Proteomes" id="UP000611945">
    <property type="component" value="Unassembled WGS sequence"/>
</dbReference>
<dbReference type="Pfam" id="PF19040">
    <property type="entry name" value="SGNH"/>
    <property type="match status" value="1"/>
</dbReference>
<evidence type="ECO:0000313" key="5">
    <source>
        <dbReference type="Proteomes" id="UP000611945"/>
    </source>
</evidence>
<feature type="transmembrane region" description="Helical" evidence="1">
    <location>
        <begin position="35"/>
        <end position="55"/>
    </location>
</feature>
<feature type="transmembrane region" description="Helical" evidence="1">
    <location>
        <begin position="76"/>
        <end position="98"/>
    </location>
</feature>
<sequence length="636" mass="71076">MSSGVSYNPAIDGLRAIAVLSVFIFHINNQWLPGGFLGVDVFFVISGFLITSILLKDFSAGRFTYAEFYRRRVNRILPAYLCVLGCVTVAAFILMLPYDFKKFGVSALSSLFFVSNLNYALRQGDYFSNDAEQWPLLHTWSLAVEEQFYVLWPILLFVFFMYASREPNQYRKRLLIFTLVLISSSAVVATVFALDNNLAKWSYYTSFTRASELLLGGALAVFRSGRDIPGLGPRYTTPALVVLLACFLGYDKSIPFPGVSALVPCLATVILLAGRRTGGLYQVLASRPLVGIGLISYSLYLWHWPIISFTRYVFDFGSGTFVIGGWAALAIFGLSVSLAYLTYRYVETPFRTSRASFSQAGMRLFALPCAAGLFVYGAIFFSHGAPFRLDIPGVPAMQAFNSIDKQQCPDFVSLGCLGGDPHASRKYLIIGNSYAEHYFKFYDVLGKEFGIRVDLAAGGGCSPADATLKCRKIYSYVFEHIDQYDGLIFVQDWRIRQFEGKSSHAEGFDAYLQKLRALSRPLLLVGSMPRFNAQIDKIANYSRIFGTGESPMVVTIRPEYILENSALKAFSRRVGVKFVNPYEDAASSGMVLKPMDDNGVPMYMDSNHLSVYGSEKMARHLLATHPREELDKRYFP</sequence>
<keyword evidence="4" id="KW-0012">Acyltransferase</keyword>
<feature type="transmembrane region" description="Helical" evidence="1">
    <location>
        <begin position="256"/>
        <end position="273"/>
    </location>
</feature>
<dbReference type="GO" id="GO:0016746">
    <property type="term" value="F:acyltransferase activity"/>
    <property type="evidence" value="ECO:0007669"/>
    <property type="project" value="UniProtKB-KW"/>
</dbReference>
<comment type="caution">
    <text evidence="4">The sequence shown here is derived from an EMBL/GenBank/DDBJ whole genome shotgun (WGS) entry which is preliminary data.</text>
</comment>
<dbReference type="InterPro" id="IPR002656">
    <property type="entry name" value="Acyl_transf_3_dom"/>
</dbReference>
<keyword evidence="1" id="KW-0472">Membrane</keyword>
<dbReference type="InterPro" id="IPR043968">
    <property type="entry name" value="SGNH"/>
</dbReference>
<dbReference type="EMBL" id="JACSQG010000008">
    <property type="protein sequence ID" value="MBD7978332.1"/>
    <property type="molecule type" value="Genomic_DNA"/>
</dbReference>
<name>A0ABR8TRD0_9PSED</name>
<dbReference type="PANTHER" id="PTHR23028:SF53">
    <property type="entry name" value="ACYL_TRANSF_3 DOMAIN-CONTAINING PROTEIN"/>
    <property type="match status" value="1"/>
</dbReference>
<evidence type="ECO:0000259" key="2">
    <source>
        <dbReference type="Pfam" id="PF01757"/>
    </source>
</evidence>
<evidence type="ECO:0000259" key="3">
    <source>
        <dbReference type="Pfam" id="PF19040"/>
    </source>
</evidence>
<accession>A0ABR8TRD0</accession>
<dbReference type="RefSeq" id="WP_251837114.1">
    <property type="nucleotide sequence ID" value="NZ_JACSQG010000008.1"/>
</dbReference>
<proteinExistence type="predicted"/>
<dbReference type="InterPro" id="IPR050879">
    <property type="entry name" value="Acyltransferase_3"/>
</dbReference>
<feature type="transmembrane region" description="Helical" evidence="1">
    <location>
        <begin position="364"/>
        <end position="382"/>
    </location>
</feature>
<feature type="domain" description="Acyltransferase 3" evidence="2">
    <location>
        <begin position="9"/>
        <end position="343"/>
    </location>
</feature>
<feature type="transmembrane region" description="Helical" evidence="1">
    <location>
        <begin position="323"/>
        <end position="343"/>
    </location>
</feature>
<feature type="transmembrane region" description="Helical" evidence="1">
    <location>
        <begin position="175"/>
        <end position="195"/>
    </location>
</feature>
<keyword evidence="1" id="KW-0812">Transmembrane</keyword>
<dbReference type="PANTHER" id="PTHR23028">
    <property type="entry name" value="ACETYLTRANSFERASE"/>
    <property type="match status" value="1"/>
</dbReference>
<evidence type="ECO:0000256" key="1">
    <source>
        <dbReference type="SAM" id="Phobius"/>
    </source>
</evidence>
<gene>
    <name evidence="4" type="ORF">H9642_14200</name>
</gene>